<dbReference type="Pfam" id="PF04954">
    <property type="entry name" value="SIP"/>
    <property type="match status" value="1"/>
</dbReference>
<comment type="caution">
    <text evidence="3">The sequence shown here is derived from an EMBL/GenBank/DDBJ whole genome shotgun (WGS) entry which is preliminary data.</text>
</comment>
<gene>
    <name evidence="3" type="ORF">D3226_11570</name>
</gene>
<dbReference type="InterPro" id="IPR007037">
    <property type="entry name" value="SIP_rossman_dom"/>
</dbReference>
<feature type="domain" description="FAD-binding FR-type" evidence="2">
    <location>
        <begin position="25"/>
        <end position="150"/>
    </location>
</feature>
<evidence type="ECO:0000313" key="4">
    <source>
        <dbReference type="Proteomes" id="UP001646141"/>
    </source>
</evidence>
<dbReference type="Proteomes" id="UP001646141">
    <property type="component" value="Unassembled WGS sequence"/>
</dbReference>
<keyword evidence="4" id="KW-1185">Reference proteome</keyword>
<organism evidence="3 4">
    <name type="scientific">Leucobacter chromiireducens subsp. chromiireducens</name>
    <dbReference type="NCBI Taxonomy" id="660067"/>
    <lineage>
        <taxon>Bacteria</taxon>
        <taxon>Bacillati</taxon>
        <taxon>Actinomycetota</taxon>
        <taxon>Actinomycetes</taxon>
        <taxon>Micrococcales</taxon>
        <taxon>Microbacteriaceae</taxon>
        <taxon>Leucobacter</taxon>
    </lineage>
</organism>
<evidence type="ECO:0000256" key="1">
    <source>
        <dbReference type="SAM" id="MobiDB-lite"/>
    </source>
</evidence>
<sequence>MSTPESPAAAPAAAAAPTRAARTARPQIVLEVLERVQLSRHLVRIVAGGPGVAQIEPNGKTDAYSKMLFTQPDTPLKPPYDLDALREELSPEQMPSTRTYSIRRFDLDAGEIWIDFVTHGEAGVAGPWADRAQPGDAVVLRGIGGGYAPDPTADWHLLAGDEAAIPAIAAALEAMPRDAVGTALIEVGGPEDELSLDAPTGINVTWLHRGDAEAGTSTVLVDAVRAATWLPGRVQVFVHGERGAMKALRPYFTDERGLDRAQLSLSPYWAYGRREDAFQAEKREPIGQV</sequence>
<protein>
    <submittedName>
        <fullName evidence="3">Siderophore-interacting protein</fullName>
    </submittedName>
</protein>
<evidence type="ECO:0000259" key="2">
    <source>
        <dbReference type="PROSITE" id="PS51384"/>
    </source>
</evidence>
<name>A0ABS1SSJ5_9MICO</name>
<dbReference type="InterPro" id="IPR039374">
    <property type="entry name" value="SIP_fam"/>
</dbReference>
<proteinExistence type="predicted"/>
<dbReference type="InterPro" id="IPR013113">
    <property type="entry name" value="SIP_FAD-bd"/>
</dbReference>
<dbReference type="PANTHER" id="PTHR30157:SF0">
    <property type="entry name" value="NADPH-DEPENDENT FERRIC-CHELATE REDUCTASE"/>
    <property type="match status" value="1"/>
</dbReference>
<dbReference type="InterPro" id="IPR017927">
    <property type="entry name" value="FAD-bd_FR_type"/>
</dbReference>
<evidence type="ECO:0000313" key="3">
    <source>
        <dbReference type="EMBL" id="MBL3690590.1"/>
    </source>
</evidence>
<feature type="compositionally biased region" description="Low complexity" evidence="1">
    <location>
        <begin position="7"/>
        <end position="21"/>
    </location>
</feature>
<reference evidence="3 4" key="1">
    <citation type="submission" date="2018-09" db="EMBL/GenBank/DDBJ databases">
        <title>Comparative genomics of Leucobacter spp.</title>
        <authorList>
            <person name="Reis A.C."/>
            <person name="Kolvenbach B.A."/>
            <person name="Corvini P.F.X."/>
            <person name="Nunes O.C."/>
        </authorList>
    </citation>
    <scope>NUCLEOTIDE SEQUENCE [LARGE SCALE GENOMIC DNA]</scope>
    <source>
        <strain evidence="3 4">L-1</strain>
    </source>
</reference>
<feature type="region of interest" description="Disordered" evidence="1">
    <location>
        <begin position="1"/>
        <end position="21"/>
    </location>
</feature>
<dbReference type="InterPro" id="IPR017938">
    <property type="entry name" value="Riboflavin_synthase-like_b-brl"/>
</dbReference>
<dbReference type="RefSeq" id="WP_202382757.1">
    <property type="nucleotide sequence ID" value="NZ_BAAAMA010000010.1"/>
</dbReference>
<dbReference type="Pfam" id="PF08021">
    <property type="entry name" value="FAD_binding_9"/>
    <property type="match status" value="1"/>
</dbReference>
<dbReference type="SUPFAM" id="SSF63380">
    <property type="entry name" value="Riboflavin synthase domain-like"/>
    <property type="match status" value="1"/>
</dbReference>
<dbReference type="CDD" id="cd06193">
    <property type="entry name" value="siderophore_interacting"/>
    <property type="match status" value="1"/>
</dbReference>
<dbReference type="InterPro" id="IPR039261">
    <property type="entry name" value="FNR_nucleotide-bd"/>
</dbReference>
<dbReference type="Gene3D" id="2.40.30.10">
    <property type="entry name" value="Translation factors"/>
    <property type="match status" value="1"/>
</dbReference>
<dbReference type="PROSITE" id="PS51384">
    <property type="entry name" value="FAD_FR"/>
    <property type="match status" value="1"/>
</dbReference>
<dbReference type="PANTHER" id="PTHR30157">
    <property type="entry name" value="FERRIC REDUCTASE, NADPH-DEPENDENT"/>
    <property type="match status" value="1"/>
</dbReference>
<dbReference type="Gene3D" id="3.40.50.80">
    <property type="entry name" value="Nucleotide-binding domain of ferredoxin-NADP reductase (FNR) module"/>
    <property type="match status" value="1"/>
</dbReference>
<accession>A0ABS1SSJ5</accession>
<dbReference type="EMBL" id="QYAD01000004">
    <property type="protein sequence ID" value="MBL3690590.1"/>
    <property type="molecule type" value="Genomic_DNA"/>
</dbReference>